<comment type="caution">
    <text evidence="1">The sequence shown here is derived from an EMBL/GenBank/DDBJ whole genome shotgun (WGS) entry which is preliminary data.</text>
</comment>
<protein>
    <submittedName>
        <fullName evidence="1">SRPBCC family protein</fullName>
    </submittedName>
</protein>
<dbReference type="Pfam" id="PF10604">
    <property type="entry name" value="Polyketide_cyc2"/>
    <property type="match status" value="1"/>
</dbReference>
<dbReference type="Proteomes" id="UP000326865">
    <property type="component" value="Unassembled WGS sequence"/>
</dbReference>
<dbReference type="InterPro" id="IPR019587">
    <property type="entry name" value="Polyketide_cyclase/dehydratase"/>
</dbReference>
<dbReference type="Gene3D" id="3.30.530.20">
    <property type="match status" value="1"/>
</dbReference>
<name>A0A5N5U9P0_9EURY</name>
<accession>A0A5N5UCM0</accession>
<accession>A0A5N5U9P0</accession>
<sequence length="131" mass="14194">MCEVSVSRFVPATPEEVERLLTPARLIDAEGSFAVRETTERDGQTVVTAGRAGLELTFVFESGECRLSYEQVRGPLAQLSTTLSYESDDEGTTLTLESTVATGGPGIVDRVAAWKRKGELQRAIASLTRDL</sequence>
<dbReference type="EMBL" id="QKKZ01000001">
    <property type="protein sequence ID" value="KAB7516358.1"/>
    <property type="molecule type" value="Genomic_DNA"/>
</dbReference>
<proteinExistence type="predicted"/>
<evidence type="ECO:0000313" key="2">
    <source>
        <dbReference type="EMBL" id="KAB7516358.1"/>
    </source>
</evidence>
<organism evidence="1 3">
    <name type="scientific">Halosegnis rubeus</name>
    <dbReference type="NCBI Taxonomy" id="2212850"/>
    <lineage>
        <taxon>Archaea</taxon>
        <taxon>Methanobacteriati</taxon>
        <taxon>Methanobacteriota</taxon>
        <taxon>Stenosarchaea group</taxon>
        <taxon>Halobacteria</taxon>
        <taxon>Halobacteriales</taxon>
        <taxon>Natronomonadaceae</taxon>
        <taxon>Halosegnis</taxon>
    </lineage>
</organism>
<evidence type="ECO:0000313" key="1">
    <source>
        <dbReference type="EMBL" id="KAB7515304.1"/>
    </source>
</evidence>
<gene>
    <name evidence="2" type="ORF">DM867_04335</name>
    <name evidence="1" type="ORF">DMP03_08715</name>
</gene>
<evidence type="ECO:0000313" key="4">
    <source>
        <dbReference type="Proteomes" id="UP000326865"/>
    </source>
</evidence>
<reference evidence="3 4" key="1">
    <citation type="submission" date="2019-10" db="EMBL/GenBank/DDBJ databases">
        <title>Unraveling microbial dark matter from salterns through culturing: the case of the genus Halosegnis.</title>
        <authorList>
            <person name="Duran-Viseras A."/>
            <person name="Andrei A.-S."/>
            <person name="Vera-Gargallo B."/>
            <person name="Ghai R."/>
            <person name="Sanchez-Porro C."/>
            <person name="Ventosa A."/>
        </authorList>
    </citation>
    <scope>NUCLEOTIDE SEQUENCE [LARGE SCALE GENOMIC DNA]</scope>
    <source>
        <strain evidence="1 3">F17-44</strain>
        <strain evidence="2 4">F18-79</strain>
    </source>
</reference>
<dbReference type="RefSeq" id="WP_152120304.1">
    <property type="nucleotide sequence ID" value="NZ_QJOW01000003.1"/>
</dbReference>
<dbReference type="InterPro" id="IPR023393">
    <property type="entry name" value="START-like_dom_sf"/>
</dbReference>
<evidence type="ECO:0000313" key="3">
    <source>
        <dbReference type="Proteomes" id="UP000326302"/>
    </source>
</evidence>
<dbReference type="AlphaFoldDB" id="A0A5N5U9P0"/>
<dbReference type="OrthoDB" id="262877at2157"/>
<dbReference type="SUPFAM" id="SSF55961">
    <property type="entry name" value="Bet v1-like"/>
    <property type="match status" value="1"/>
</dbReference>
<dbReference type="Proteomes" id="UP000326302">
    <property type="component" value="Unassembled WGS sequence"/>
</dbReference>
<keyword evidence="4" id="KW-1185">Reference proteome</keyword>
<dbReference type="EMBL" id="QJOW01000003">
    <property type="protein sequence ID" value="KAB7515304.1"/>
    <property type="molecule type" value="Genomic_DNA"/>
</dbReference>